<gene>
    <name evidence="5" type="primary">LOC113732802</name>
</gene>
<evidence type="ECO:0000313" key="4">
    <source>
        <dbReference type="Proteomes" id="UP001652660"/>
    </source>
</evidence>
<comment type="similarity">
    <text evidence="1">Belongs to the small heat shock protein (HSP20) family.</text>
</comment>
<dbReference type="PROSITE" id="PS01031">
    <property type="entry name" value="SHSP"/>
    <property type="match status" value="1"/>
</dbReference>
<dbReference type="Proteomes" id="UP001652660">
    <property type="component" value="Chromosome 2e"/>
</dbReference>
<dbReference type="Gene3D" id="2.60.40.790">
    <property type="match status" value="1"/>
</dbReference>
<dbReference type="InterPro" id="IPR008978">
    <property type="entry name" value="HSP20-like_chaperone"/>
</dbReference>
<feature type="compositionally biased region" description="Low complexity" evidence="2">
    <location>
        <begin position="92"/>
        <end position="103"/>
    </location>
</feature>
<protein>
    <submittedName>
        <fullName evidence="5">Alpha-crystallin domain-containing protein 22.3-like isoform X1</fullName>
    </submittedName>
</protein>
<dbReference type="CDD" id="cd06464">
    <property type="entry name" value="ACD_sHsps-like"/>
    <property type="match status" value="1"/>
</dbReference>
<evidence type="ECO:0000256" key="1">
    <source>
        <dbReference type="PROSITE-ProRule" id="PRU00285"/>
    </source>
</evidence>
<organism evidence="4 5">
    <name type="scientific">Coffea arabica</name>
    <name type="common">Arabian coffee</name>
    <dbReference type="NCBI Taxonomy" id="13443"/>
    <lineage>
        <taxon>Eukaryota</taxon>
        <taxon>Viridiplantae</taxon>
        <taxon>Streptophyta</taxon>
        <taxon>Embryophyta</taxon>
        <taxon>Tracheophyta</taxon>
        <taxon>Spermatophyta</taxon>
        <taxon>Magnoliopsida</taxon>
        <taxon>eudicotyledons</taxon>
        <taxon>Gunneridae</taxon>
        <taxon>Pentapetalae</taxon>
        <taxon>asterids</taxon>
        <taxon>lamiids</taxon>
        <taxon>Gentianales</taxon>
        <taxon>Rubiaceae</taxon>
        <taxon>Ixoroideae</taxon>
        <taxon>Gardenieae complex</taxon>
        <taxon>Bertiereae - Coffeeae clade</taxon>
        <taxon>Coffeeae</taxon>
        <taxon>Coffea</taxon>
    </lineage>
</organism>
<evidence type="ECO:0000259" key="3">
    <source>
        <dbReference type="PROSITE" id="PS01031"/>
    </source>
</evidence>
<feature type="domain" description="SHSP" evidence="3">
    <location>
        <begin position="147"/>
        <end position="268"/>
    </location>
</feature>
<dbReference type="InterPro" id="IPR002068">
    <property type="entry name" value="A-crystallin/Hsp20_dom"/>
</dbReference>
<evidence type="ECO:0000256" key="2">
    <source>
        <dbReference type="SAM" id="MobiDB-lite"/>
    </source>
</evidence>
<feature type="region of interest" description="Disordered" evidence="2">
    <location>
        <begin position="86"/>
        <end position="105"/>
    </location>
</feature>
<evidence type="ECO:0000313" key="5">
    <source>
        <dbReference type="RefSeq" id="XP_071936940.1"/>
    </source>
</evidence>
<proteinExistence type="inferred from homology"/>
<keyword evidence="4" id="KW-1185">Reference proteome</keyword>
<sequence length="268" mass="29503">MCVSMLVLFQIFFTFYSRLKCLYRTRFSYIVFLFSWNLTCFQSVDFRACYPPWSHFSENNGSRPSDPVQPVLDVLPLQCLAPSGPPPNMNATSTTKSDDSSSSVEINPGPSFGELPAMVFLSSLPTNEEWNNIITATKSGVALTGSAAMGKVGPAIGSVDIGESEDEYLFRVSLPGAVRDEKNFTCDVQHDGEITITGLTSTGEKMVRRDSMVFEMQTQNLCPPGEFSISFQLPGPIDYEKPIKGVFGSDGIFEATVKKRPSKGRRVI</sequence>
<reference evidence="5" key="1">
    <citation type="submission" date="2025-08" db="UniProtKB">
        <authorList>
            <consortium name="RefSeq"/>
        </authorList>
    </citation>
    <scope>IDENTIFICATION</scope>
    <source>
        <tissue evidence="5">Leaves</tissue>
    </source>
</reference>
<name>A0ABM4WYS8_COFAR</name>
<dbReference type="SUPFAM" id="SSF49764">
    <property type="entry name" value="HSP20-like chaperones"/>
    <property type="match status" value="1"/>
</dbReference>
<dbReference type="InterPro" id="IPR039321">
    <property type="entry name" value="IDM2/3-like"/>
</dbReference>
<dbReference type="PANTHER" id="PTHR34661:SF8">
    <property type="entry name" value="ALPHA-CRYSTALLIN DOMAIN-CONTAINING PROTEIN 22.3"/>
    <property type="match status" value="1"/>
</dbReference>
<dbReference type="RefSeq" id="XP_071936940.1">
    <property type="nucleotide sequence ID" value="XM_072080839.1"/>
</dbReference>
<accession>A0ABM4WYS8</accession>
<dbReference type="PANTHER" id="PTHR34661">
    <property type="entry name" value="INCREASED DNA METHYLATION 3"/>
    <property type="match status" value="1"/>
</dbReference>
<dbReference type="GeneID" id="113732802"/>